<feature type="region of interest" description="Disordered" evidence="3">
    <location>
        <begin position="429"/>
        <end position="511"/>
    </location>
</feature>
<dbReference type="AlphaFoldDB" id="A0A6C2ULR4"/>
<dbReference type="RefSeq" id="WP_136062360.1">
    <property type="nucleotide sequence ID" value="NZ_CAAHFH010000002.1"/>
</dbReference>
<keyword evidence="4" id="KW-0732">Signal</keyword>
<evidence type="ECO:0000256" key="4">
    <source>
        <dbReference type="SAM" id="SignalP"/>
    </source>
</evidence>
<evidence type="ECO:0000313" key="7">
    <source>
        <dbReference type="Proteomes" id="UP000346198"/>
    </source>
</evidence>
<feature type="compositionally biased region" description="Basic and acidic residues" evidence="3">
    <location>
        <begin position="488"/>
        <end position="511"/>
    </location>
</feature>
<feature type="signal peptide" evidence="4">
    <location>
        <begin position="1"/>
        <end position="19"/>
    </location>
</feature>
<dbReference type="InterPro" id="IPR000917">
    <property type="entry name" value="Sulfatase_N"/>
</dbReference>
<reference evidence="6 7" key="1">
    <citation type="submission" date="2019-04" db="EMBL/GenBank/DDBJ databases">
        <authorList>
            <person name="Van Vliet M D."/>
        </authorList>
    </citation>
    <scope>NUCLEOTIDE SEQUENCE [LARGE SCALE GENOMIC DNA]</scope>
    <source>
        <strain evidence="6 7">F21</strain>
    </source>
</reference>
<dbReference type="EMBL" id="CAAHFH010000002">
    <property type="protein sequence ID" value="VGO20853.1"/>
    <property type="molecule type" value="Genomic_DNA"/>
</dbReference>
<dbReference type="SUPFAM" id="SSF53649">
    <property type="entry name" value="Alkaline phosphatase-like"/>
    <property type="match status" value="1"/>
</dbReference>
<dbReference type="InterPro" id="IPR050738">
    <property type="entry name" value="Sulfatase"/>
</dbReference>
<comment type="similarity">
    <text evidence="1">Belongs to the sulfatase family.</text>
</comment>
<dbReference type="PANTHER" id="PTHR42693">
    <property type="entry name" value="ARYLSULFATASE FAMILY MEMBER"/>
    <property type="match status" value="1"/>
</dbReference>
<feature type="compositionally biased region" description="Basic and acidic residues" evidence="3">
    <location>
        <begin position="462"/>
        <end position="477"/>
    </location>
</feature>
<evidence type="ECO:0000256" key="1">
    <source>
        <dbReference type="ARBA" id="ARBA00008779"/>
    </source>
</evidence>
<name>A0A6C2ULR4_9BACT</name>
<gene>
    <name evidence="6" type="primary">atsA_214</name>
    <name evidence="6" type="ORF">SCARR_02920</name>
</gene>
<evidence type="ECO:0000256" key="2">
    <source>
        <dbReference type="ARBA" id="ARBA00022801"/>
    </source>
</evidence>
<organism evidence="6 7">
    <name type="scientific">Pontiella sulfatireligans</name>
    <dbReference type="NCBI Taxonomy" id="2750658"/>
    <lineage>
        <taxon>Bacteria</taxon>
        <taxon>Pseudomonadati</taxon>
        <taxon>Kiritimatiellota</taxon>
        <taxon>Kiritimatiellia</taxon>
        <taxon>Kiritimatiellales</taxon>
        <taxon>Pontiellaceae</taxon>
        <taxon>Pontiella</taxon>
    </lineage>
</organism>
<feature type="chain" id="PRO_5028992324" evidence="4">
    <location>
        <begin position="20"/>
        <end position="511"/>
    </location>
</feature>
<evidence type="ECO:0000313" key="6">
    <source>
        <dbReference type="EMBL" id="VGO20853.1"/>
    </source>
</evidence>
<dbReference type="PANTHER" id="PTHR42693:SF53">
    <property type="entry name" value="ENDO-4-O-SULFATASE"/>
    <property type="match status" value="1"/>
</dbReference>
<dbReference type="InterPro" id="IPR017850">
    <property type="entry name" value="Alkaline_phosphatase_core_sf"/>
</dbReference>
<sequence length="511" mass="56377">MRNICIGLFCLVFSGLAVAKTPPNIVVILSDDQGYADVSYNPYSPPEVSTPNIDKLAASGVLCTDGYASGYVCSPTRAGVMTGRYQQRFGIYTAGQGGTGMPLDETWMPMHLKPAGYTSGAFGKWHLGITMDYHPNNRGFDYFYGFMGRGAHDYWEHSPDADMKFGGPVYRNLEILQNEEGYMTSLITEEVVEFIKREKDEPFFAYVAYNAVHAPPQAPEEDVKRYDTGSETRDILMAMLYHLDLGVGEIVQALKDAGVYDNTIIFYLSDNGGASAVEANNAPLRGMKQDIYEGGTRVPFIVSWPGKLKAGARCNVPVWSTDILPTSLALAGVDLLPGSKPLDGKDIMPALTGKTDRIHDALYWCSGSDGKWAVRQGDWKYLFDKGETGLYNLADDLAEENNLKDAHPEKFQALEKLYNDWFEQMGEPASGSKHYVKKASGKKAKTKKPAKNAADPKPASKSKKEGDLGYGFKKDGTPRQLPPVTGTPEEKKAKREKMRAEKNAKKQKESE</sequence>
<keyword evidence="2" id="KW-0378">Hydrolase</keyword>
<evidence type="ECO:0000256" key="3">
    <source>
        <dbReference type="SAM" id="MobiDB-lite"/>
    </source>
</evidence>
<feature type="compositionally biased region" description="Basic residues" evidence="3">
    <location>
        <begin position="434"/>
        <end position="450"/>
    </location>
</feature>
<feature type="domain" description="Sulfatase N-terminal" evidence="5">
    <location>
        <begin position="23"/>
        <end position="333"/>
    </location>
</feature>
<proteinExistence type="inferred from homology"/>
<keyword evidence="7" id="KW-1185">Reference proteome</keyword>
<dbReference type="Gene3D" id="3.40.720.10">
    <property type="entry name" value="Alkaline Phosphatase, subunit A"/>
    <property type="match status" value="1"/>
</dbReference>
<accession>A0A6C2ULR4</accession>
<dbReference type="Gene3D" id="3.30.1120.10">
    <property type="match status" value="1"/>
</dbReference>
<dbReference type="Proteomes" id="UP000346198">
    <property type="component" value="Unassembled WGS sequence"/>
</dbReference>
<evidence type="ECO:0000259" key="5">
    <source>
        <dbReference type="Pfam" id="PF00884"/>
    </source>
</evidence>
<dbReference type="Pfam" id="PF00884">
    <property type="entry name" value="Sulfatase"/>
    <property type="match status" value="1"/>
</dbReference>
<protein>
    <submittedName>
        <fullName evidence="6">Arylsulfatase</fullName>
    </submittedName>
</protein>
<dbReference type="GO" id="GO:0004065">
    <property type="term" value="F:arylsulfatase activity"/>
    <property type="evidence" value="ECO:0007669"/>
    <property type="project" value="TreeGrafter"/>
</dbReference>